<dbReference type="Proteomes" id="UP001194579">
    <property type="component" value="Unassembled WGS sequence"/>
</dbReference>
<dbReference type="GO" id="GO:0017057">
    <property type="term" value="F:6-phosphogluconolactonase activity"/>
    <property type="evidence" value="ECO:0007669"/>
    <property type="project" value="TreeGrafter"/>
</dbReference>
<keyword evidence="7" id="KW-1185">Reference proteome</keyword>
<feature type="signal peptide" evidence="3">
    <location>
        <begin position="1"/>
        <end position="34"/>
    </location>
</feature>
<reference evidence="7" key="3">
    <citation type="submission" date="2023-07" db="EMBL/GenBank/DDBJ databases">
        <title>Identification of Pectobacterium versatile causing blackleg of potato from New York State with a whole genome sequencing approach.</title>
        <authorList>
            <person name="Ma X."/>
            <person name="Swingle B."/>
        </authorList>
    </citation>
    <scope>NUCLEOTIDE SEQUENCE [LARGE SCALE GENOMIC DNA]</scope>
    <source>
        <strain evidence="7">NY1588A</strain>
    </source>
</reference>
<dbReference type="STRING" id="1905730.W5S_3617"/>
<gene>
    <name evidence="4" type="ordered locus">W5S_3617</name>
    <name evidence="5" type="ORF">F6Q06_18285</name>
</gene>
<evidence type="ECO:0000256" key="2">
    <source>
        <dbReference type="ARBA" id="ARBA00022526"/>
    </source>
</evidence>
<evidence type="ECO:0000313" key="5">
    <source>
        <dbReference type="EMBL" id="MBI0556419.1"/>
    </source>
</evidence>
<dbReference type="KEGG" id="pec:W5S_3617"/>
<dbReference type="RefSeq" id="WP_014701150.1">
    <property type="nucleotide sequence ID" value="NC_017845.1"/>
</dbReference>
<dbReference type="InterPro" id="IPR015943">
    <property type="entry name" value="WD40/YVTN_repeat-like_dom_sf"/>
</dbReference>
<name>A0A0H3I9T3_PECPM</name>
<keyword evidence="2" id="KW-0313">Glucose metabolism</keyword>
<organism evidence="4 6">
    <name type="scientific">Pectobacterium parmentieri</name>
    <dbReference type="NCBI Taxonomy" id="1905730"/>
    <lineage>
        <taxon>Bacteria</taxon>
        <taxon>Pseudomonadati</taxon>
        <taxon>Pseudomonadota</taxon>
        <taxon>Gammaproteobacteria</taxon>
        <taxon>Enterobacterales</taxon>
        <taxon>Pectobacteriaceae</taxon>
        <taxon>Pectobacterium</taxon>
    </lineage>
</organism>
<dbReference type="Gene3D" id="2.130.10.10">
    <property type="entry name" value="YVTN repeat-like/Quinoprotein amine dehydrogenase"/>
    <property type="match status" value="1"/>
</dbReference>
<dbReference type="SUPFAM" id="SSF50974">
    <property type="entry name" value="Nitrous oxide reductase, N-terminal domain"/>
    <property type="match status" value="1"/>
</dbReference>
<dbReference type="PATRIC" id="fig|1166016.3.peg.3678"/>
<accession>A0A0H3I9T3</accession>
<dbReference type="InterPro" id="IPR050282">
    <property type="entry name" value="Cycloisomerase_2"/>
</dbReference>
<evidence type="ECO:0000256" key="1">
    <source>
        <dbReference type="ARBA" id="ARBA00005564"/>
    </source>
</evidence>
<proteinExistence type="inferred from homology"/>
<evidence type="ECO:0000256" key="3">
    <source>
        <dbReference type="SAM" id="SignalP"/>
    </source>
</evidence>
<dbReference type="EMBL" id="CP003415">
    <property type="protein sequence ID" value="AFI91686.1"/>
    <property type="molecule type" value="Genomic_DNA"/>
</dbReference>
<sequence>MFKHYQVFKKNSIAMLMGCALLPAAALWSMGAQAVTAVYVSAATDGAIDVYTLNTQSGELTAIGKAAAGAKVMPLAVSPDKSFLYAATRGIPYSAVSYKIDAKSGVLSPLGKAELPDSMAYISTDLTGKWLFSASYGGNKIAVNGIDKDGKVNASAVMVVPTGEKAHSIIADRKNKFVFASNLGSDQIVQFRFDAKTGTLTPNELAEIKLPGGNGPRHLVFSPDNKTLYVSNELSGKVARLALDEKTGQLTLLDYTDTVPAEAGMRAGTITPDKNNADSRPQIWSADLRLTPNGKFLYVSERTKSTITLLRVEPKTGQLKYITRYPTETQPRGIQIDPSGKFLIASGEKSTSLSVYRINQDNGDLVRVGQYPTGKGANWVEIVKLP</sequence>
<dbReference type="InterPro" id="IPR011045">
    <property type="entry name" value="N2O_reductase_N"/>
</dbReference>
<dbReference type="eggNOG" id="COG2706">
    <property type="taxonomic scope" value="Bacteria"/>
</dbReference>
<dbReference type="PANTHER" id="PTHR30344:SF1">
    <property type="entry name" value="6-PHOSPHOGLUCONOLACTONASE"/>
    <property type="match status" value="1"/>
</dbReference>
<dbReference type="AlphaFoldDB" id="A0A0H3I9T3"/>
<protein>
    <submittedName>
        <fullName evidence="4">6-phosphogluconolactonase</fullName>
    </submittedName>
    <submittedName>
        <fullName evidence="5">Lactonase family protein</fullName>
    </submittedName>
</protein>
<evidence type="ECO:0000313" key="7">
    <source>
        <dbReference type="Proteomes" id="UP001194579"/>
    </source>
</evidence>
<evidence type="ECO:0000313" key="4">
    <source>
        <dbReference type="EMBL" id="AFI91686.1"/>
    </source>
</evidence>
<feature type="chain" id="PRO_5002611936" evidence="3">
    <location>
        <begin position="35"/>
        <end position="386"/>
    </location>
</feature>
<dbReference type="GO" id="GO:0005829">
    <property type="term" value="C:cytosol"/>
    <property type="evidence" value="ECO:0007669"/>
    <property type="project" value="TreeGrafter"/>
</dbReference>
<keyword evidence="3" id="KW-0732">Signal</keyword>
<dbReference type="EMBL" id="WABS01000043">
    <property type="protein sequence ID" value="MBI0556419.1"/>
    <property type="molecule type" value="Genomic_DNA"/>
</dbReference>
<reference evidence="5" key="4">
    <citation type="submission" date="2024-05" db="EMBL/GenBank/DDBJ databases">
        <title>Identification of Pectobacterium versatile causing blackleg of potato from New York State with a whole genome sequencing approach.</title>
        <authorList>
            <person name="Ma X."/>
            <person name="Swingle B."/>
        </authorList>
    </citation>
    <scope>NUCLEOTIDE SEQUENCE</scope>
    <source>
        <strain evidence="5">NY1588A</strain>
    </source>
</reference>
<reference evidence="4" key="2">
    <citation type="submission" date="2012-03" db="EMBL/GenBank/DDBJ databases">
        <authorList>
            <person name="Koskinen P."/>
            <person name="Laine P."/>
            <person name="Niemi O."/>
            <person name="Nykyri J."/>
            <person name="Harjunpaa H."/>
            <person name="Auvinen P."/>
            <person name="Paulin L."/>
            <person name="Pirhonen M."/>
            <person name="Palva T."/>
            <person name="Holm L."/>
        </authorList>
    </citation>
    <scope>NUCLEOTIDE SEQUENCE</scope>
    <source>
        <strain evidence="4">SCC3193</strain>
    </source>
</reference>
<dbReference type="PANTHER" id="PTHR30344">
    <property type="entry name" value="6-PHOSPHOGLUCONOLACTONASE-RELATED"/>
    <property type="match status" value="1"/>
</dbReference>
<evidence type="ECO:0000313" key="6">
    <source>
        <dbReference type="Proteomes" id="UP000008044"/>
    </source>
</evidence>
<comment type="similarity">
    <text evidence="1">Belongs to the cycloisomerase 2 family.</text>
</comment>
<dbReference type="GO" id="GO:0006006">
    <property type="term" value="P:glucose metabolic process"/>
    <property type="evidence" value="ECO:0007669"/>
    <property type="project" value="UniProtKB-KW"/>
</dbReference>
<reference evidence="4 6" key="1">
    <citation type="journal article" date="2012" name="J. Bacteriol.">
        <title>Genome sequence of Pectobacterium sp. strain SCC3193.</title>
        <authorList>
            <person name="Koskinen J.P."/>
            <person name="Laine P."/>
            <person name="Niemi O."/>
            <person name="Nykyri J."/>
            <person name="Harjunpaa H."/>
            <person name="Auvinen P."/>
            <person name="Paulin L."/>
            <person name="Pirhonen M."/>
            <person name="Palva T."/>
            <person name="Holm L."/>
        </authorList>
    </citation>
    <scope>NUCLEOTIDE SEQUENCE [LARGE SCALE GENOMIC DNA]</scope>
    <source>
        <strain evidence="4 6">SCC3193</strain>
    </source>
</reference>
<keyword evidence="2" id="KW-0119">Carbohydrate metabolism</keyword>
<dbReference type="InterPro" id="IPR019405">
    <property type="entry name" value="Lactonase_7-beta_prop"/>
</dbReference>
<dbReference type="HOGENOM" id="CLU_038716_2_0_6"/>
<dbReference type="Pfam" id="PF10282">
    <property type="entry name" value="Lactonase"/>
    <property type="match status" value="1"/>
</dbReference>
<dbReference type="Proteomes" id="UP000008044">
    <property type="component" value="Chromosome"/>
</dbReference>